<keyword evidence="3" id="KW-1133">Transmembrane helix</keyword>
<dbReference type="AlphaFoldDB" id="A0AAV9RL74"/>
<organism evidence="6 7">
    <name type="scientific">Crenichthys baileyi</name>
    <name type="common">White River springfish</name>
    <dbReference type="NCBI Taxonomy" id="28760"/>
    <lineage>
        <taxon>Eukaryota</taxon>
        <taxon>Metazoa</taxon>
        <taxon>Chordata</taxon>
        <taxon>Craniata</taxon>
        <taxon>Vertebrata</taxon>
        <taxon>Euteleostomi</taxon>
        <taxon>Actinopterygii</taxon>
        <taxon>Neopterygii</taxon>
        <taxon>Teleostei</taxon>
        <taxon>Neoteleostei</taxon>
        <taxon>Acanthomorphata</taxon>
        <taxon>Ovalentaria</taxon>
        <taxon>Atherinomorphae</taxon>
        <taxon>Cyprinodontiformes</taxon>
        <taxon>Goodeidae</taxon>
        <taxon>Crenichthys</taxon>
    </lineage>
</organism>
<evidence type="ECO:0000313" key="6">
    <source>
        <dbReference type="EMBL" id="KAK5609721.1"/>
    </source>
</evidence>
<dbReference type="GO" id="GO:0022857">
    <property type="term" value="F:transmembrane transporter activity"/>
    <property type="evidence" value="ECO:0007669"/>
    <property type="project" value="TreeGrafter"/>
</dbReference>
<dbReference type="GO" id="GO:0007224">
    <property type="term" value="P:smoothened signaling pathway"/>
    <property type="evidence" value="ECO:0007669"/>
    <property type="project" value="TreeGrafter"/>
</dbReference>
<dbReference type="GO" id="GO:0016020">
    <property type="term" value="C:membrane"/>
    <property type="evidence" value="ECO:0007669"/>
    <property type="project" value="UniProtKB-SubCell"/>
</dbReference>
<dbReference type="Proteomes" id="UP001311232">
    <property type="component" value="Unassembled WGS sequence"/>
</dbReference>
<keyword evidence="5" id="KW-0325">Glycoprotein</keyword>
<dbReference type="PANTHER" id="PTHR45951">
    <property type="entry name" value="PROTEIN DISPATCHED-RELATED"/>
    <property type="match status" value="1"/>
</dbReference>
<reference evidence="6 7" key="1">
    <citation type="submission" date="2021-06" db="EMBL/GenBank/DDBJ databases">
        <authorList>
            <person name="Palmer J.M."/>
        </authorList>
    </citation>
    <scope>NUCLEOTIDE SEQUENCE [LARGE SCALE GENOMIC DNA]</scope>
    <source>
        <strain evidence="6 7">MEX-2019</strain>
        <tissue evidence="6">Muscle</tissue>
    </source>
</reference>
<comment type="subcellular location">
    <subcellularLocation>
        <location evidence="1">Membrane</location>
        <topology evidence="1">Multi-pass membrane protein</topology>
    </subcellularLocation>
</comment>
<protein>
    <submittedName>
        <fullName evidence="6">Uncharacterized protein</fullName>
    </submittedName>
</protein>
<keyword evidence="2" id="KW-0812">Transmembrane</keyword>
<evidence type="ECO:0000256" key="5">
    <source>
        <dbReference type="ARBA" id="ARBA00023180"/>
    </source>
</evidence>
<gene>
    <name evidence="6" type="ORF">CRENBAI_022958</name>
</gene>
<evidence type="ECO:0000313" key="7">
    <source>
        <dbReference type="Proteomes" id="UP001311232"/>
    </source>
</evidence>
<keyword evidence="4" id="KW-0472">Membrane</keyword>
<comment type="caution">
    <text evidence="6">The sequence shown here is derived from an EMBL/GenBank/DDBJ whole genome shotgun (WGS) entry which is preliminary data.</text>
</comment>
<keyword evidence="7" id="KW-1185">Reference proteome</keyword>
<dbReference type="PANTHER" id="PTHR45951:SF2">
    <property type="entry name" value="PROTEIN DISPATCHED HOMOLOG 2"/>
    <property type="match status" value="1"/>
</dbReference>
<sequence length="357" mass="39215">MMDARSIIGESTDAIVVDDSPTEDKEILQTCQSRIPVVSLCPPDGSVEAQLTVIPSAEELCDSCSSLGRPSSSFQLYHQRSGSEIRRQLWFCPSGVLSWVGKVSLAARLKREQDTHQTKAAPCGFSKGFQPRGTYIGVRLSSLSKLQQETGPGKTLSAVPQQLSKSFSRSGVVSRDSNGSQFSSRGRIKRMLAADFSLHTFLCDAPGERFAQLVYRSETSASLWSLKAIHAMCEMEQSRIRSQAQFQDLCQQSDNVEAEGTPRSDCSPSWSLGNYLAVLSNVSCCLSLTSQQSSLCTEVSRKPDWKTSKRLVIVSESLNLLRKCAPSYHRGDLIEACAERPKHGGCSSVPFRSLSWR</sequence>
<dbReference type="EMBL" id="JAHHUM010001736">
    <property type="protein sequence ID" value="KAK5609721.1"/>
    <property type="molecule type" value="Genomic_DNA"/>
</dbReference>
<proteinExistence type="predicted"/>
<accession>A0AAV9RL74</accession>
<evidence type="ECO:0000256" key="4">
    <source>
        <dbReference type="ARBA" id="ARBA00023136"/>
    </source>
</evidence>
<evidence type="ECO:0000256" key="1">
    <source>
        <dbReference type="ARBA" id="ARBA00004141"/>
    </source>
</evidence>
<name>A0AAV9RL74_9TELE</name>
<dbReference type="InterPro" id="IPR052081">
    <property type="entry name" value="Dispatched_Hh_regulator"/>
</dbReference>
<evidence type="ECO:0000256" key="3">
    <source>
        <dbReference type="ARBA" id="ARBA00022989"/>
    </source>
</evidence>
<evidence type="ECO:0000256" key="2">
    <source>
        <dbReference type="ARBA" id="ARBA00022692"/>
    </source>
</evidence>